<keyword evidence="2" id="KW-0560">Oxidoreductase</keyword>
<dbReference type="PANTHER" id="PTHR43060:SF15">
    <property type="entry name" value="3-HYDROXYISOBUTYRATE DEHYDROGENASE-LIKE 1, MITOCHONDRIAL-RELATED"/>
    <property type="match status" value="1"/>
</dbReference>
<feature type="domain" description="6-phosphogluconate dehydrogenase NADP-binding" evidence="5">
    <location>
        <begin position="7"/>
        <end position="165"/>
    </location>
</feature>
<evidence type="ECO:0000256" key="1">
    <source>
        <dbReference type="ARBA" id="ARBA00009080"/>
    </source>
</evidence>
<dbReference type="GO" id="GO:0050661">
    <property type="term" value="F:NADP binding"/>
    <property type="evidence" value="ECO:0007669"/>
    <property type="project" value="InterPro"/>
</dbReference>
<dbReference type="InterPro" id="IPR036291">
    <property type="entry name" value="NAD(P)-bd_dom_sf"/>
</dbReference>
<dbReference type="EMBL" id="BOQL01000062">
    <property type="protein sequence ID" value="GIM76470.1"/>
    <property type="molecule type" value="Genomic_DNA"/>
</dbReference>
<protein>
    <submittedName>
        <fullName evidence="7">6-phosphogluconate dehydrogenase</fullName>
    </submittedName>
</protein>
<gene>
    <name evidence="7" type="ORF">Aau02nite_71020</name>
</gene>
<dbReference type="Pfam" id="PF03446">
    <property type="entry name" value="NAD_binding_2"/>
    <property type="match status" value="1"/>
</dbReference>
<dbReference type="InterPro" id="IPR013328">
    <property type="entry name" value="6PGD_dom2"/>
</dbReference>
<proteinExistence type="inferred from homology"/>
<evidence type="ECO:0000259" key="5">
    <source>
        <dbReference type="Pfam" id="PF03446"/>
    </source>
</evidence>
<dbReference type="InterPro" id="IPR006115">
    <property type="entry name" value="6PGDH_NADP-bd"/>
</dbReference>
<dbReference type="InterPro" id="IPR015815">
    <property type="entry name" value="HIBADH-related"/>
</dbReference>
<dbReference type="RefSeq" id="WP_212992962.1">
    <property type="nucleotide sequence ID" value="NZ_BAABEA010000023.1"/>
</dbReference>
<evidence type="ECO:0000256" key="3">
    <source>
        <dbReference type="ARBA" id="ARBA00023027"/>
    </source>
</evidence>
<dbReference type="GO" id="GO:0051287">
    <property type="term" value="F:NAD binding"/>
    <property type="evidence" value="ECO:0007669"/>
    <property type="project" value="InterPro"/>
</dbReference>
<dbReference type="Pfam" id="PF14833">
    <property type="entry name" value="NAD_binding_11"/>
    <property type="match status" value="1"/>
</dbReference>
<keyword evidence="8" id="KW-1185">Reference proteome</keyword>
<dbReference type="Gene3D" id="3.40.50.720">
    <property type="entry name" value="NAD(P)-binding Rossmann-like Domain"/>
    <property type="match status" value="1"/>
</dbReference>
<comment type="caution">
    <text evidence="7">The sequence shown here is derived from an EMBL/GenBank/DDBJ whole genome shotgun (WGS) entry which is preliminary data.</text>
</comment>
<reference evidence="7" key="1">
    <citation type="submission" date="2021-03" db="EMBL/GenBank/DDBJ databases">
        <title>Whole genome shotgun sequence of Actinoplanes auranticolor NBRC 12245.</title>
        <authorList>
            <person name="Komaki H."/>
            <person name="Tamura T."/>
        </authorList>
    </citation>
    <scope>NUCLEOTIDE SEQUENCE</scope>
    <source>
        <strain evidence="7">NBRC 12245</strain>
    </source>
</reference>
<dbReference type="SUPFAM" id="SSF51735">
    <property type="entry name" value="NAD(P)-binding Rossmann-fold domains"/>
    <property type="match status" value="1"/>
</dbReference>
<evidence type="ECO:0000313" key="7">
    <source>
        <dbReference type="EMBL" id="GIM76470.1"/>
    </source>
</evidence>
<evidence type="ECO:0000259" key="6">
    <source>
        <dbReference type="Pfam" id="PF14833"/>
    </source>
</evidence>
<dbReference type="PIRSF" id="PIRSF000103">
    <property type="entry name" value="HIBADH"/>
    <property type="match status" value="1"/>
</dbReference>
<sequence length="279" mass="29014">MTSMHPRIGWIGLGDQGAPMARAIAEAGFPLHVWARHKASLDVLDGFTYEACSTVADLGTDSDIVGLCLNDDPDVREVVTNGGLLESLKPGAVLVNFGTGLPAFAAELARLAVPHQVRVLDAPVSGGHAGAVEKRLTVLVGGDPDVVATVRPVFETFATTVAHLGGHGAGQTGKLLNNTLLMANQQNIAELLDVAGRLGLDLSALVNVIRAGTGSSVALQSLGCTITTDNAEHLSRLQLIDMDIYRKAVALLGDEIDPLTDRAVAGAEALPRLARLVTS</sequence>
<dbReference type="InterPro" id="IPR008927">
    <property type="entry name" value="6-PGluconate_DH-like_C_sf"/>
</dbReference>
<evidence type="ECO:0000256" key="4">
    <source>
        <dbReference type="PIRSR" id="PIRSR000103-1"/>
    </source>
</evidence>
<dbReference type="PANTHER" id="PTHR43060">
    <property type="entry name" value="3-HYDROXYISOBUTYRATE DEHYDROGENASE-LIKE 1, MITOCHONDRIAL-RELATED"/>
    <property type="match status" value="1"/>
</dbReference>
<dbReference type="Proteomes" id="UP000681340">
    <property type="component" value="Unassembled WGS sequence"/>
</dbReference>
<feature type="active site" evidence="4">
    <location>
        <position position="174"/>
    </location>
</feature>
<name>A0A919SP92_9ACTN</name>
<dbReference type="Gene3D" id="1.10.1040.10">
    <property type="entry name" value="N-(1-d-carboxylethyl)-l-norvaline Dehydrogenase, domain 2"/>
    <property type="match status" value="1"/>
</dbReference>
<dbReference type="SUPFAM" id="SSF48179">
    <property type="entry name" value="6-phosphogluconate dehydrogenase C-terminal domain-like"/>
    <property type="match status" value="1"/>
</dbReference>
<dbReference type="AlphaFoldDB" id="A0A919SP92"/>
<keyword evidence="3" id="KW-0520">NAD</keyword>
<dbReference type="GO" id="GO:0016491">
    <property type="term" value="F:oxidoreductase activity"/>
    <property type="evidence" value="ECO:0007669"/>
    <property type="project" value="UniProtKB-KW"/>
</dbReference>
<feature type="domain" description="3-hydroxyisobutyrate dehydrogenase-like NAD-binding" evidence="6">
    <location>
        <begin position="168"/>
        <end position="244"/>
    </location>
</feature>
<accession>A0A919SP92</accession>
<evidence type="ECO:0000313" key="8">
    <source>
        <dbReference type="Proteomes" id="UP000681340"/>
    </source>
</evidence>
<organism evidence="7 8">
    <name type="scientific">Actinoplanes auranticolor</name>
    <dbReference type="NCBI Taxonomy" id="47988"/>
    <lineage>
        <taxon>Bacteria</taxon>
        <taxon>Bacillati</taxon>
        <taxon>Actinomycetota</taxon>
        <taxon>Actinomycetes</taxon>
        <taxon>Micromonosporales</taxon>
        <taxon>Micromonosporaceae</taxon>
        <taxon>Actinoplanes</taxon>
    </lineage>
</organism>
<dbReference type="InterPro" id="IPR029154">
    <property type="entry name" value="HIBADH-like_NADP-bd"/>
</dbReference>
<comment type="similarity">
    <text evidence="1">Belongs to the HIBADH-related family.</text>
</comment>
<evidence type="ECO:0000256" key="2">
    <source>
        <dbReference type="ARBA" id="ARBA00023002"/>
    </source>
</evidence>